<dbReference type="InterPro" id="IPR050176">
    <property type="entry name" value="LTTR"/>
</dbReference>
<evidence type="ECO:0000259" key="5">
    <source>
        <dbReference type="PROSITE" id="PS50931"/>
    </source>
</evidence>
<gene>
    <name evidence="6" type="ORF">BRPE64_CCDS07260</name>
</gene>
<feature type="domain" description="HTH lysR-type" evidence="5">
    <location>
        <begin position="31"/>
        <end position="88"/>
    </location>
</feature>
<proteinExistence type="inferred from homology"/>
<dbReference type="KEGG" id="buo:BRPE64_CCDS07260"/>
<reference evidence="6 7" key="2">
    <citation type="journal article" date="2018" name="Int. J. Syst. Evol. Microbiol.">
        <title>Burkholderia insecticola sp. nov., a gut symbiotic bacterium of the bean bug Riptortus pedestris.</title>
        <authorList>
            <person name="Takeshita K."/>
            <person name="Tamaki H."/>
            <person name="Ohbayashi T."/>
            <person name="Meng X.-Y."/>
            <person name="Sone T."/>
            <person name="Mitani Y."/>
            <person name="Peeters C."/>
            <person name="Kikuchi Y."/>
            <person name="Vandamme P."/>
        </authorList>
    </citation>
    <scope>NUCLEOTIDE SEQUENCE [LARGE SCALE GENOMIC DNA]</scope>
    <source>
        <strain evidence="6">RPE64</strain>
    </source>
</reference>
<name>R4WQH3_9BURK</name>
<evidence type="ECO:0000313" key="6">
    <source>
        <dbReference type="EMBL" id="BAN26809.1"/>
    </source>
</evidence>
<dbReference type="InterPro" id="IPR000847">
    <property type="entry name" value="LysR_HTH_N"/>
</dbReference>
<dbReference type="FunFam" id="1.10.10.10:FF:000001">
    <property type="entry name" value="LysR family transcriptional regulator"/>
    <property type="match status" value="1"/>
</dbReference>
<keyword evidence="7" id="KW-1185">Reference proteome</keyword>
<dbReference type="Gene3D" id="3.40.190.10">
    <property type="entry name" value="Periplasmic binding protein-like II"/>
    <property type="match status" value="2"/>
</dbReference>
<dbReference type="PANTHER" id="PTHR30579:SF7">
    <property type="entry name" value="HTH-TYPE TRANSCRIPTIONAL REGULATOR LRHA-RELATED"/>
    <property type="match status" value="1"/>
</dbReference>
<dbReference type="HOGENOM" id="CLU_039613_1_4_4"/>
<dbReference type="InterPro" id="IPR036390">
    <property type="entry name" value="WH_DNA-bd_sf"/>
</dbReference>
<dbReference type="Proteomes" id="UP000013966">
    <property type="component" value="Chromosome 3"/>
</dbReference>
<dbReference type="EMBL" id="AP013060">
    <property type="protein sequence ID" value="BAN26809.1"/>
    <property type="molecule type" value="Genomic_DNA"/>
</dbReference>
<keyword evidence="3" id="KW-0238">DNA-binding</keyword>
<comment type="similarity">
    <text evidence="1">Belongs to the LysR transcriptional regulatory family.</text>
</comment>
<keyword evidence="2" id="KW-0805">Transcription regulation</keyword>
<evidence type="ECO:0000256" key="4">
    <source>
        <dbReference type="ARBA" id="ARBA00023163"/>
    </source>
</evidence>
<dbReference type="PROSITE" id="PS50931">
    <property type="entry name" value="HTH_LYSR"/>
    <property type="match status" value="1"/>
</dbReference>
<dbReference type="InterPro" id="IPR036388">
    <property type="entry name" value="WH-like_DNA-bd_sf"/>
</dbReference>
<dbReference type="Gene3D" id="1.10.10.10">
    <property type="entry name" value="Winged helix-like DNA-binding domain superfamily/Winged helix DNA-binding domain"/>
    <property type="match status" value="1"/>
</dbReference>
<evidence type="ECO:0000313" key="7">
    <source>
        <dbReference type="Proteomes" id="UP000013966"/>
    </source>
</evidence>
<accession>R4WQH3</accession>
<protein>
    <submittedName>
        <fullName evidence="6">Probable transcription regulator protein</fullName>
    </submittedName>
</protein>
<dbReference type="GO" id="GO:0003700">
    <property type="term" value="F:DNA-binding transcription factor activity"/>
    <property type="evidence" value="ECO:0007669"/>
    <property type="project" value="InterPro"/>
</dbReference>
<dbReference type="SUPFAM" id="SSF46785">
    <property type="entry name" value="Winged helix' DNA-binding domain"/>
    <property type="match status" value="1"/>
</dbReference>
<sequence>MCAIAAHEKRIIRRSSIRKSKVAETMNQRDLQTDWLKCFVAVVDAGSLSSAAGEVHRSQSAVSMQLKKLESALGLRLIERGARTLELTVDGQTLLGYARRILDLHAEAHVALQGEKLTGRVQLGVPDDYAAKYLTPVLKRFAPRHSGVEIELICEQSTSLIPRVASGALDLALVSRDHARRGTLLFHEPMVWVGAAQFELWRRDPMPIAVYESASLARRSAINSLAQQGRRYKVVYNSSSLAGQIAAVESGLAVAALTQCSAPDHLRILGSDEGLGPLEPMEVAVYRSRDSRGSKAVDSLHSLLVKTLRQSSSV</sequence>
<dbReference type="Pfam" id="PF00126">
    <property type="entry name" value="HTH_1"/>
    <property type="match status" value="1"/>
</dbReference>
<dbReference type="SUPFAM" id="SSF53850">
    <property type="entry name" value="Periplasmic binding protein-like II"/>
    <property type="match status" value="1"/>
</dbReference>
<evidence type="ECO:0000256" key="2">
    <source>
        <dbReference type="ARBA" id="ARBA00023015"/>
    </source>
</evidence>
<organism evidence="6 7">
    <name type="scientific">Caballeronia insecticola</name>
    <dbReference type="NCBI Taxonomy" id="758793"/>
    <lineage>
        <taxon>Bacteria</taxon>
        <taxon>Pseudomonadati</taxon>
        <taxon>Pseudomonadota</taxon>
        <taxon>Betaproteobacteria</taxon>
        <taxon>Burkholderiales</taxon>
        <taxon>Burkholderiaceae</taxon>
        <taxon>Caballeronia</taxon>
    </lineage>
</organism>
<keyword evidence="4" id="KW-0804">Transcription</keyword>
<dbReference type="PANTHER" id="PTHR30579">
    <property type="entry name" value="TRANSCRIPTIONAL REGULATOR"/>
    <property type="match status" value="1"/>
</dbReference>
<evidence type="ECO:0000256" key="3">
    <source>
        <dbReference type="ARBA" id="ARBA00023125"/>
    </source>
</evidence>
<evidence type="ECO:0000256" key="1">
    <source>
        <dbReference type="ARBA" id="ARBA00009437"/>
    </source>
</evidence>
<dbReference type="PATRIC" id="fig|758793.3.peg.5036"/>
<dbReference type="GO" id="GO:0003677">
    <property type="term" value="F:DNA binding"/>
    <property type="evidence" value="ECO:0007669"/>
    <property type="project" value="UniProtKB-KW"/>
</dbReference>
<reference evidence="6 7" key="1">
    <citation type="journal article" date="2013" name="Genome Announc.">
        <title>Complete Genome Sequence of Burkholderia sp. Strain RPE64, Bacterial Symbiont of the Bean Bug Riptortus pedestris.</title>
        <authorList>
            <person name="Shibata T.F."/>
            <person name="Maeda T."/>
            <person name="Nikoh N."/>
            <person name="Yamaguchi K."/>
            <person name="Oshima K."/>
            <person name="Hattori M."/>
            <person name="Nishiyama T."/>
            <person name="Hasebe M."/>
            <person name="Fukatsu T."/>
            <person name="Kikuchi Y."/>
            <person name="Shigenobu S."/>
        </authorList>
    </citation>
    <scope>NUCLEOTIDE SEQUENCE [LARGE SCALE GENOMIC DNA]</scope>
</reference>
<dbReference type="AlphaFoldDB" id="R4WQH3"/>
<dbReference type="Pfam" id="PF03466">
    <property type="entry name" value="LysR_substrate"/>
    <property type="match status" value="1"/>
</dbReference>
<dbReference type="InterPro" id="IPR005119">
    <property type="entry name" value="LysR_subst-bd"/>
</dbReference>
<dbReference type="PRINTS" id="PR00039">
    <property type="entry name" value="HTHLYSR"/>
</dbReference>
<dbReference type="STRING" id="758793.BRPE64_CCDS07260"/>